<dbReference type="GO" id="GO:0010032">
    <property type="term" value="P:meiotic chromosome condensation"/>
    <property type="evidence" value="ECO:0007669"/>
    <property type="project" value="TreeGrafter"/>
</dbReference>
<protein>
    <submittedName>
        <fullName evidence="8">Kleisin, abnormal closure, protein 2 (inferred by orthology to a C. elegans protein)</fullName>
    </submittedName>
</protein>
<accession>A0A0K0FZM1</accession>
<evidence type="ECO:0000313" key="7">
    <source>
        <dbReference type="Proteomes" id="UP000035680"/>
    </source>
</evidence>
<dbReference type="GO" id="GO:0051306">
    <property type="term" value="P:mitotic sister chromatid separation"/>
    <property type="evidence" value="ECO:0007669"/>
    <property type="project" value="TreeGrafter"/>
</dbReference>
<feature type="compositionally biased region" description="Basic and acidic residues" evidence="4">
    <location>
        <begin position="587"/>
        <end position="604"/>
    </location>
</feature>
<keyword evidence="3" id="KW-0539">Nucleus</keyword>
<dbReference type="STRING" id="75913.A0A0K0FZM1"/>
<dbReference type="Proteomes" id="UP000035680">
    <property type="component" value="Unassembled WGS sequence"/>
</dbReference>
<dbReference type="WBParaSite" id="SVE_1790000.1">
    <property type="protein sequence ID" value="SVE_1790000.1"/>
    <property type="gene ID" value="SVE_1790000"/>
</dbReference>
<organism evidence="7 8">
    <name type="scientific">Strongyloides venezuelensis</name>
    <name type="common">Threadworm</name>
    <dbReference type="NCBI Taxonomy" id="75913"/>
    <lineage>
        <taxon>Eukaryota</taxon>
        <taxon>Metazoa</taxon>
        <taxon>Ecdysozoa</taxon>
        <taxon>Nematoda</taxon>
        <taxon>Chromadorea</taxon>
        <taxon>Rhabditida</taxon>
        <taxon>Tylenchina</taxon>
        <taxon>Panagrolaimomorpha</taxon>
        <taxon>Strongyloidoidea</taxon>
        <taxon>Strongyloididae</taxon>
        <taxon>Strongyloides</taxon>
    </lineage>
</organism>
<dbReference type="Pfam" id="PF06278">
    <property type="entry name" value="CNDH2_N"/>
    <property type="match status" value="1"/>
</dbReference>
<dbReference type="InterPro" id="IPR031737">
    <property type="entry name" value="CNDH2_C"/>
</dbReference>
<proteinExistence type="inferred from homology"/>
<feature type="compositionally biased region" description="Polar residues" evidence="4">
    <location>
        <begin position="605"/>
        <end position="616"/>
    </location>
</feature>
<reference evidence="8" key="2">
    <citation type="submission" date="2015-08" db="UniProtKB">
        <authorList>
            <consortium name="WormBaseParasite"/>
        </authorList>
    </citation>
    <scope>IDENTIFICATION</scope>
</reference>
<dbReference type="GO" id="GO:0000796">
    <property type="term" value="C:condensin complex"/>
    <property type="evidence" value="ECO:0007669"/>
    <property type="project" value="TreeGrafter"/>
</dbReference>
<dbReference type="GO" id="GO:0005634">
    <property type="term" value="C:nucleus"/>
    <property type="evidence" value="ECO:0007669"/>
    <property type="project" value="UniProtKB-SubCell"/>
</dbReference>
<feature type="domain" description="Condensin II complex subunit H2 N-terminal" evidence="5">
    <location>
        <begin position="9"/>
        <end position="119"/>
    </location>
</feature>
<dbReference type="AlphaFoldDB" id="A0A0K0FZM1"/>
<sequence length="764" mass="87339">MDSNAEQLFRKLLEPISVIGDLFQVNLSTILDPFLNHLEDVLCKVKDARGNGEKDIDFVRAGYLITNATLLYSAKVDSLYKDVHDFIDKLRSDETNDNGNDENVDPEEDLELKLNNSKNPFCLLPISGLKKGSNSSRFCEHDPHSVDVFAKTQVSFMPMSETEKRRVNLISTHNKSHVIGCKDDFLLNTCSFLDNATAILDYDFLDIMDVISPPRCVITIDELPPTVPEETETASSREPCFDPNRLEDKLVRDLEARFCGTIVDDGVMDENMKLDDKIDFDDEYFDDKMEIDENQISRLTGVVEKAREGSSMPSTMGNYDIQEVSTDIQFSSVRRALGDIQNEPSFAIKSDCKVNRSMVNLEAIAGQIKENVDRGDAECFSQIKCRSFKDAYVEDNYLNDGEGKRNKHLMVPVVMQEKYLDFNKMKKEREKNIKKSLEKRGDNRISLSYGEIVEYFRVNAKGKFCNASVESTVYDKDKLYDACLSEQREIVRLSRRKVLKECEKSMNAATNMPETVVECMDVPVVPGLADGNIKDDYSDTENGIPTMDDHDLGTLPIVNEDLFTEEDFDLVRAPEIENVNTSMNSSRKRDPVNSEHELESDRQDLPSSQAEGSSHNRSGRSRYLEAYLNDTIIIQADEELPHLTYSEIIEKYNDQYWKNINREVEESYREVLEWDDFLKPHIKVEEERKNFDINEYGYDVIDKFNSVKQSVSFSEIVKSCPRHMISRYFLSTLLLVNKGNLRISQGGGINSISFELLKSDIDEI</sequence>
<evidence type="ECO:0000256" key="4">
    <source>
        <dbReference type="SAM" id="MobiDB-lite"/>
    </source>
</evidence>
<keyword evidence="7" id="KW-1185">Reference proteome</keyword>
<evidence type="ECO:0000256" key="3">
    <source>
        <dbReference type="ARBA" id="ARBA00023242"/>
    </source>
</evidence>
<evidence type="ECO:0000256" key="1">
    <source>
        <dbReference type="ARBA" id="ARBA00004123"/>
    </source>
</evidence>
<evidence type="ECO:0000259" key="6">
    <source>
        <dbReference type="Pfam" id="PF16858"/>
    </source>
</evidence>
<dbReference type="PANTHER" id="PTHR14324">
    <property type="entry name" value="CONDENSIN-2 COMPLEX SUBUNIT H2"/>
    <property type="match status" value="1"/>
</dbReference>
<dbReference type="Pfam" id="PF16858">
    <property type="entry name" value="CNDH2_C"/>
    <property type="match status" value="1"/>
</dbReference>
<evidence type="ECO:0000313" key="8">
    <source>
        <dbReference type="WBParaSite" id="SVE_1790000.1"/>
    </source>
</evidence>
<comment type="similarity">
    <text evidence="2">Belongs to the CND2 H2 (condensin-2 subunit 2) family.</text>
</comment>
<reference evidence="7" key="1">
    <citation type="submission" date="2014-07" db="EMBL/GenBank/DDBJ databases">
        <authorList>
            <person name="Martin A.A"/>
            <person name="De Silva N."/>
        </authorList>
    </citation>
    <scope>NUCLEOTIDE SEQUENCE</scope>
</reference>
<comment type="subcellular location">
    <subcellularLocation>
        <location evidence="1">Nucleus</location>
    </subcellularLocation>
</comment>
<dbReference type="PANTHER" id="PTHR14324:SF3">
    <property type="entry name" value="CONDENSIN-2 COMPLEX SUBUNIT H2"/>
    <property type="match status" value="1"/>
</dbReference>
<feature type="domain" description="Condensin-2 complex subunit H2 C-terminal" evidence="6">
    <location>
        <begin position="644"/>
        <end position="751"/>
    </location>
</feature>
<name>A0A0K0FZM1_STRVS</name>
<evidence type="ECO:0000256" key="2">
    <source>
        <dbReference type="ARBA" id="ARBA00007844"/>
    </source>
</evidence>
<dbReference type="GO" id="GO:0003682">
    <property type="term" value="F:chromatin binding"/>
    <property type="evidence" value="ECO:0007669"/>
    <property type="project" value="TreeGrafter"/>
</dbReference>
<dbReference type="InterPro" id="IPR031739">
    <property type="entry name" value="Ncaph2"/>
</dbReference>
<feature type="region of interest" description="Disordered" evidence="4">
    <location>
        <begin position="579"/>
        <end position="618"/>
    </location>
</feature>
<dbReference type="InterPro" id="IPR009378">
    <property type="entry name" value="H2_N"/>
</dbReference>
<evidence type="ECO:0000259" key="5">
    <source>
        <dbReference type="Pfam" id="PF06278"/>
    </source>
</evidence>